<organism evidence="2 3">
    <name type="scientific">Adineta steineri</name>
    <dbReference type="NCBI Taxonomy" id="433720"/>
    <lineage>
        <taxon>Eukaryota</taxon>
        <taxon>Metazoa</taxon>
        <taxon>Spiralia</taxon>
        <taxon>Gnathifera</taxon>
        <taxon>Rotifera</taxon>
        <taxon>Eurotatoria</taxon>
        <taxon>Bdelloidea</taxon>
        <taxon>Adinetida</taxon>
        <taxon>Adinetidae</taxon>
        <taxon>Adineta</taxon>
    </lineage>
</organism>
<reference evidence="2" key="1">
    <citation type="submission" date="2021-02" db="EMBL/GenBank/DDBJ databases">
        <authorList>
            <person name="Nowell W R."/>
        </authorList>
    </citation>
    <scope>NUCLEOTIDE SEQUENCE</scope>
</reference>
<dbReference type="Gene3D" id="3.40.1310.20">
    <property type="match status" value="1"/>
</dbReference>
<evidence type="ECO:0000313" key="3">
    <source>
        <dbReference type="Proteomes" id="UP000663844"/>
    </source>
</evidence>
<dbReference type="SUPFAM" id="SSF55464">
    <property type="entry name" value="Origin of replication-binding domain, RBD-like"/>
    <property type="match status" value="1"/>
</dbReference>
<accession>A0A819SXY0</accession>
<comment type="caution">
    <text evidence="2">The sequence shown here is derived from an EMBL/GenBank/DDBJ whole genome shotgun (WGS) entry which is preliminary data.</text>
</comment>
<evidence type="ECO:0000256" key="1">
    <source>
        <dbReference type="SAM" id="MobiDB-lite"/>
    </source>
</evidence>
<dbReference type="AlphaFoldDB" id="A0A819SXY0"/>
<proteinExistence type="predicted"/>
<dbReference type="EMBL" id="CAJOAZ010004631">
    <property type="protein sequence ID" value="CAF4068558.1"/>
    <property type="molecule type" value="Genomic_DNA"/>
</dbReference>
<feature type="region of interest" description="Disordered" evidence="1">
    <location>
        <begin position="527"/>
        <end position="574"/>
    </location>
</feature>
<evidence type="ECO:0008006" key="4">
    <source>
        <dbReference type="Google" id="ProtNLM"/>
    </source>
</evidence>
<gene>
    <name evidence="2" type="ORF">OXD698_LOCUS33577</name>
</gene>
<dbReference type="SUPFAM" id="SSF52540">
    <property type="entry name" value="P-loop containing nucleoside triphosphate hydrolases"/>
    <property type="match status" value="2"/>
</dbReference>
<protein>
    <recommendedName>
        <fullName evidence="4">Replication-associated protein</fullName>
    </recommendedName>
</protein>
<feature type="compositionally biased region" description="Low complexity" evidence="1">
    <location>
        <begin position="534"/>
        <end position="547"/>
    </location>
</feature>
<name>A0A819SXY0_9BILA</name>
<sequence>MANTSSRYNIDNIDLDEPSIESQPSHFQAGSIIDATTFQHVLTQVMNQEAHQKEQQQLDHDLNEGIDDDDDDDMITNTNLFNETQFDQQLERDLEHLSQVIQINQPFNDNIADDIVDQLGIVTRTTTDDHLNLYYGHLNRQELAQQFHFNLQPTPTQINDRFNAKSFAITSWTEVSKDLVIDYIKNDFDIDNIQYICVCEEIGEVSHRRHLHIQIIFKTKIHRRTPFLDQITQTHCNYQVTRNNKAWNSYIIKGGNYSEYGSFEPIQEEQQLPSDDSNALRSHRTITVREQIGQRQQQNKEMARQAFILAETNVHQAMDYIRQMMPDKFLHHSTWYLATFNYINGRKQQRLRETGEVDKENIWPDSFLQCTSPLKEVVNRWIRHHFARVKRAKCLVLIGPTGTGKTSFALSLPGFVNYFKGRWNLDSWHDYARYSVYDDIPWDDFSSLNYPDKKGLLTQNGKLNATDKYRRTVEINVRQPAIVLLNPEDTGSLTREPITVEEHQLAEYWKKRATVYIMGPNEYFYQRPRHTTASNPNQSSSNSSTDNNEQRLGDPDEFQTMRHRWEAKQQHQRE</sequence>
<evidence type="ECO:0000313" key="2">
    <source>
        <dbReference type="EMBL" id="CAF4068558.1"/>
    </source>
</evidence>
<dbReference type="Proteomes" id="UP000663844">
    <property type="component" value="Unassembled WGS sequence"/>
</dbReference>
<dbReference type="InterPro" id="IPR027417">
    <property type="entry name" value="P-loop_NTPase"/>
</dbReference>
<feature type="compositionally biased region" description="Basic and acidic residues" evidence="1">
    <location>
        <begin position="548"/>
        <end position="574"/>
    </location>
</feature>